<reference evidence="1 2" key="1">
    <citation type="journal article" date="2012" name="J. Bacteriol.">
        <title>Draft Genome Sequence of Mesorhizobium alhagi CCNWXJ12-2T, a Novel Salt-Resistant Species Isolated from the Desert of Northwestern China.</title>
        <authorList>
            <person name="Zhou M."/>
            <person name="Chen W."/>
            <person name="Chen H."/>
            <person name="Wei G."/>
        </authorList>
    </citation>
    <scope>NUCLEOTIDE SEQUENCE [LARGE SCALE GENOMIC DNA]</scope>
    <source>
        <strain evidence="1 2">CCNWXJ12-2</strain>
    </source>
</reference>
<evidence type="ECO:0000313" key="2">
    <source>
        <dbReference type="Proteomes" id="UP000003250"/>
    </source>
</evidence>
<keyword evidence="2" id="KW-1185">Reference proteome</keyword>
<dbReference type="Proteomes" id="UP000003250">
    <property type="component" value="Unassembled WGS sequence"/>
</dbReference>
<protein>
    <submittedName>
        <fullName evidence="1">Uncharacterized protein</fullName>
    </submittedName>
</protein>
<dbReference type="EMBL" id="AHAM01000182">
    <property type="protein sequence ID" value="EHK55093.1"/>
    <property type="molecule type" value="Genomic_DNA"/>
</dbReference>
<evidence type="ECO:0000313" key="1">
    <source>
        <dbReference type="EMBL" id="EHK55093.1"/>
    </source>
</evidence>
<dbReference type="AlphaFoldDB" id="H0HW15"/>
<accession>H0HW15</accession>
<dbReference type="PATRIC" id="fig|1107882.3.peg.4270"/>
<sequence>MGHCSKAGRWANMSLMLRTYVHAAANDRGKRRKS</sequence>
<name>H0HW15_9HYPH</name>
<proteinExistence type="predicted"/>
<organism evidence="1 2">
    <name type="scientific">Mesorhizobium alhagi CCNWXJ12-2</name>
    <dbReference type="NCBI Taxonomy" id="1107882"/>
    <lineage>
        <taxon>Bacteria</taxon>
        <taxon>Pseudomonadati</taxon>
        <taxon>Pseudomonadota</taxon>
        <taxon>Alphaproteobacteria</taxon>
        <taxon>Hyphomicrobiales</taxon>
        <taxon>Phyllobacteriaceae</taxon>
        <taxon>Allomesorhizobium</taxon>
    </lineage>
</organism>
<gene>
    <name evidence="1" type="ORF">MAXJ12_21864</name>
</gene>